<name>A0A7S0MLZ6_9CRYP</name>
<gene>
    <name evidence="2" type="ORF">CCUR1050_LOCUS23002</name>
</gene>
<dbReference type="AlphaFoldDB" id="A0A7S0MLZ6"/>
<dbReference type="EMBL" id="HBEZ01041725">
    <property type="protein sequence ID" value="CAD8645317.1"/>
    <property type="molecule type" value="Transcribed_RNA"/>
</dbReference>
<accession>A0A7S0MLZ6</accession>
<feature type="coiled-coil region" evidence="1">
    <location>
        <begin position="430"/>
        <end position="491"/>
    </location>
</feature>
<keyword evidence="1" id="KW-0175">Coiled coil</keyword>
<evidence type="ECO:0000313" key="2">
    <source>
        <dbReference type="EMBL" id="CAD8645317.1"/>
    </source>
</evidence>
<reference evidence="2" key="1">
    <citation type="submission" date="2021-01" db="EMBL/GenBank/DDBJ databases">
        <authorList>
            <person name="Corre E."/>
            <person name="Pelletier E."/>
            <person name="Niang G."/>
            <person name="Scheremetjew M."/>
            <person name="Finn R."/>
            <person name="Kale V."/>
            <person name="Holt S."/>
            <person name="Cochrane G."/>
            <person name="Meng A."/>
            <person name="Brown T."/>
            <person name="Cohen L."/>
        </authorList>
    </citation>
    <scope>NUCLEOTIDE SEQUENCE</scope>
    <source>
        <strain evidence="2">CCAP979/52</strain>
    </source>
</reference>
<proteinExistence type="predicted"/>
<sequence>MLIPMWPDAQKILCGVLSTLETATRLICTSQSDKLPLYIEAMKTAPLDFCRSLWTDFNRKYHDKQDEDLSKEQKESIKLSSDHDEFNVLHSMIEIFQAFGDEGSMNIQRFLFMLDYFDFEERYPNVSRKEVINIFESVLPSNAPAQSENGQSAQKHRIQAQLDYSRFKAVFAEISSLLDIPVKSFVKGSLIRIEMKRLFAEHSYSKSVPLTPAGNSTFRRQRSVHAGSERGARPIVIDCGGFFRALQACHATDQISLPEAQVIFRSGVSHDVHLLKFSEFYTCMEQVADHLEVDLLALITPFRMTSASERRVCILNLQPSVIKTSNFERKKLTAFCEDGVLLADLFAELEQDTYALGILYLVLTSCYDLESFSELSQADMSSVENEDLQHILQSFNLISDCSVRLARSLLAQKSSYLTNLKVMKKERSELDGMIQARRRVRNRRRNAEAREDSMLVYEINMKRLDQLNAEILDKTQDVDEISREIHELRRRAHTCAQAIQCLVAQDTRLTASQLGALSGCVIKLQFPILQPENEPWKIPTISLYVLTRLLHAVRQARYRLAMQSNILQL</sequence>
<protein>
    <submittedName>
        <fullName evidence="2">Uncharacterized protein</fullName>
    </submittedName>
</protein>
<evidence type="ECO:0000256" key="1">
    <source>
        <dbReference type="SAM" id="Coils"/>
    </source>
</evidence>
<organism evidence="2">
    <name type="scientific">Cryptomonas curvata</name>
    <dbReference type="NCBI Taxonomy" id="233186"/>
    <lineage>
        <taxon>Eukaryota</taxon>
        <taxon>Cryptophyceae</taxon>
        <taxon>Cryptomonadales</taxon>
        <taxon>Cryptomonadaceae</taxon>
        <taxon>Cryptomonas</taxon>
    </lineage>
</organism>